<dbReference type="Pfam" id="PF00953">
    <property type="entry name" value="Glycos_transf_4"/>
    <property type="match status" value="1"/>
</dbReference>
<dbReference type="GO" id="GO:0071555">
    <property type="term" value="P:cell wall organization"/>
    <property type="evidence" value="ECO:0007669"/>
    <property type="project" value="UniProtKB-KW"/>
</dbReference>
<name>A0A1M5V5A4_9CLOT</name>
<feature type="transmembrane region" description="Helical" evidence="7">
    <location>
        <begin position="75"/>
        <end position="96"/>
    </location>
</feature>
<evidence type="ECO:0000256" key="2">
    <source>
        <dbReference type="ARBA" id="ARBA00005583"/>
    </source>
</evidence>
<comment type="subcellular location">
    <subcellularLocation>
        <location evidence="7">Cell membrane</location>
        <topology evidence="7">Multi-pass membrane protein</topology>
    </subcellularLocation>
    <subcellularLocation>
        <location evidence="1">Membrane</location>
        <topology evidence="1">Multi-pass membrane protein</topology>
    </subcellularLocation>
</comment>
<dbReference type="InterPro" id="IPR003524">
    <property type="entry name" value="PNAcMuramoyl-5peptid_Trfase"/>
</dbReference>
<keyword evidence="7" id="KW-0131">Cell cycle</keyword>
<keyword evidence="3 7" id="KW-0808">Transferase</keyword>
<dbReference type="GO" id="GO:0046872">
    <property type="term" value="F:metal ion binding"/>
    <property type="evidence" value="ECO:0007669"/>
    <property type="project" value="UniProtKB-KW"/>
</dbReference>
<dbReference type="GO" id="GO:0051301">
    <property type="term" value="P:cell division"/>
    <property type="evidence" value="ECO:0007669"/>
    <property type="project" value="UniProtKB-KW"/>
</dbReference>
<feature type="transmembrane region" description="Helical" evidence="7">
    <location>
        <begin position="175"/>
        <end position="193"/>
    </location>
</feature>
<keyword evidence="7" id="KW-0132">Cell division</keyword>
<keyword evidence="4 7" id="KW-0812">Transmembrane</keyword>
<evidence type="ECO:0000256" key="8">
    <source>
        <dbReference type="NCBIfam" id="TIGR00445"/>
    </source>
</evidence>
<dbReference type="EC" id="2.7.8.13" evidence="7 8"/>
<organism evidence="10 11">
    <name type="scientific">Clostridium collagenovorans DSM 3089</name>
    <dbReference type="NCBI Taxonomy" id="1121306"/>
    <lineage>
        <taxon>Bacteria</taxon>
        <taxon>Bacillati</taxon>
        <taxon>Bacillota</taxon>
        <taxon>Clostridia</taxon>
        <taxon>Eubacteriales</taxon>
        <taxon>Clostridiaceae</taxon>
        <taxon>Clostridium</taxon>
    </lineage>
</organism>
<feature type="transmembrane region" description="Helical" evidence="7">
    <location>
        <begin position="199"/>
        <end position="216"/>
    </location>
</feature>
<keyword evidence="11" id="KW-1185">Reference proteome</keyword>
<feature type="transmembrane region" description="Helical" evidence="7">
    <location>
        <begin position="292"/>
        <end position="315"/>
    </location>
</feature>
<feature type="transmembrane region" description="Helical" evidence="7">
    <location>
        <begin position="223"/>
        <end position="242"/>
    </location>
</feature>
<reference evidence="10 11" key="1">
    <citation type="submission" date="2016-11" db="EMBL/GenBank/DDBJ databases">
        <authorList>
            <person name="Jaros S."/>
            <person name="Januszkiewicz K."/>
            <person name="Wedrychowicz H."/>
        </authorList>
    </citation>
    <scope>NUCLEOTIDE SEQUENCE [LARGE SCALE GENOMIC DNA]</scope>
    <source>
        <strain evidence="10 11">DSM 3089</strain>
    </source>
</reference>
<keyword evidence="7" id="KW-0573">Peptidoglycan synthesis</keyword>
<evidence type="ECO:0000256" key="1">
    <source>
        <dbReference type="ARBA" id="ARBA00004141"/>
    </source>
</evidence>
<feature type="transmembrane region" description="Helical" evidence="7">
    <location>
        <begin position="6"/>
        <end position="26"/>
    </location>
</feature>
<dbReference type="PANTHER" id="PTHR22926">
    <property type="entry name" value="PHOSPHO-N-ACETYLMURAMOYL-PENTAPEPTIDE-TRANSFERASE"/>
    <property type="match status" value="1"/>
</dbReference>
<dbReference type="UniPathway" id="UPA00219"/>
<dbReference type="RefSeq" id="WP_072830866.1">
    <property type="nucleotide sequence ID" value="NZ_FQXP01000004.1"/>
</dbReference>
<feature type="transmembrane region" description="Helical" evidence="7">
    <location>
        <begin position="47"/>
        <end position="69"/>
    </location>
</feature>
<evidence type="ECO:0000256" key="6">
    <source>
        <dbReference type="ARBA" id="ARBA00023136"/>
    </source>
</evidence>
<evidence type="ECO:0000256" key="4">
    <source>
        <dbReference type="ARBA" id="ARBA00022692"/>
    </source>
</evidence>
<keyword evidence="7" id="KW-1003">Cell membrane</keyword>
<evidence type="ECO:0000313" key="10">
    <source>
        <dbReference type="EMBL" id="SHH70133.1"/>
    </source>
</evidence>
<dbReference type="InterPro" id="IPR018480">
    <property type="entry name" value="PNAcMuramoyl-5peptid_Trfase_CS"/>
</dbReference>
<dbReference type="GO" id="GO:0009252">
    <property type="term" value="P:peptidoglycan biosynthetic process"/>
    <property type="evidence" value="ECO:0007669"/>
    <property type="project" value="UniProtKB-UniRule"/>
</dbReference>
<dbReference type="Proteomes" id="UP000184526">
    <property type="component" value="Unassembled WGS sequence"/>
</dbReference>
<keyword evidence="7 9" id="KW-0460">Magnesium</keyword>
<keyword evidence="6 7" id="KW-0472">Membrane</keyword>
<keyword evidence="7" id="KW-0961">Cell wall biogenesis/degradation</keyword>
<evidence type="ECO:0000256" key="5">
    <source>
        <dbReference type="ARBA" id="ARBA00022989"/>
    </source>
</evidence>
<dbReference type="InterPro" id="IPR000715">
    <property type="entry name" value="Glycosyl_transferase_4"/>
</dbReference>
<feature type="binding site" evidence="9">
    <location>
        <position position="227"/>
    </location>
    <ligand>
        <name>Mg(2+)</name>
        <dbReference type="ChEBI" id="CHEBI:18420"/>
    </ligand>
</feature>
<keyword evidence="7 9" id="KW-0479">Metal-binding</keyword>
<feature type="transmembrane region" description="Helical" evidence="7">
    <location>
        <begin position="148"/>
        <end position="168"/>
    </location>
</feature>
<proteinExistence type="inferred from homology"/>
<dbReference type="NCBIfam" id="TIGR00445">
    <property type="entry name" value="mraY"/>
    <property type="match status" value="1"/>
</dbReference>
<dbReference type="GO" id="GO:0008360">
    <property type="term" value="P:regulation of cell shape"/>
    <property type="evidence" value="ECO:0007669"/>
    <property type="project" value="UniProtKB-KW"/>
</dbReference>
<dbReference type="EMBL" id="FQXP01000004">
    <property type="protein sequence ID" value="SHH70133.1"/>
    <property type="molecule type" value="Genomic_DNA"/>
</dbReference>
<dbReference type="STRING" id="1121306.SAMN02745196_01101"/>
<gene>
    <name evidence="7" type="primary">mraY</name>
    <name evidence="10" type="ORF">SAMN02745196_01101</name>
</gene>
<evidence type="ECO:0000256" key="7">
    <source>
        <dbReference type="HAMAP-Rule" id="MF_00038"/>
    </source>
</evidence>
<dbReference type="HAMAP" id="MF_00038">
    <property type="entry name" value="MraY"/>
    <property type="match status" value="1"/>
</dbReference>
<dbReference type="PANTHER" id="PTHR22926:SF5">
    <property type="entry name" value="PHOSPHO-N-ACETYLMURAMOYL-PENTAPEPTIDE-TRANSFERASE HOMOLOG"/>
    <property type="match status" value="1"/>
</dbReference>
<dbReference type="GO" id="GO:0051992">
    <property type="term" value="F:UDP-N-acetylmuramoyl-L-alanyl-D-glutamyl-meso-2,6-diaminopimelyl-D-alanyl-D-alanine:undecaprenyl-phosphate transferase activity"/>
    <property type="evidence" value="ECO:0007669"/>
    <property type="project" value="RHEA"/>
</dbReference>
<evidence type="ECO:0000313" key="11">
    <source>
        <dbReference type="Proteomes" id="UP000184526"/>
    </source>
</evidence>
<feature type="transmembrane region" description="Helical" evidence="7">
    <location>
        <begin position="108"/>
        <end position="128"/>
    </location>
</feature>
<dbReference type="GO" id="GO:0008963">
    <property type="term" value="F:phospho-N-acetylmuramoyl-pentapeptide-transferase activity"/>
    <property type="evidence" value="ECO:0007669"/>
    <property type="project" value="UniProtKB-UniRule"/>
</dbReference>
<dbReference type="GO" id="GO:0005886">
    <property type="term" value="C:plasma membrane"/>
    <property type="evidence" value="ECO:0007669"/>
    <property type="project" value="UniProtKB-SubCell"/>
</dbReference>
<keyword evidence="7" id="KW-0133">Cell shape</keyword>
<evidence type="ECO:0000256" key="3">
    <source>
        <dbReference type="ARBA" id="ARBA00022679"/>
    </source>
</evidence>
<sequence length="318" mass="35574">MIKIIIMGMTSFILAVITGKILIPIFESLKLGQYIREDAPKEHRKKSGVTTFGAVIFIIPTLIIILFNIERVDNEIKFIIISFIIFAFVGFIDDFLKKIHKRNEGLAIMQKFILLTIAITYCVCYFKTNLNLDTSIIVPFIKKTLDLKIFYIPFIIFMYMSMTNAVNLTDGLDGLAGGVSVIVVTFLGVVSFLFKKYSICAVCIVLMASLLGFLKYNKHPAKIIMGDTGALALGGVITSIAIVLKLQLIIPIIGVVYLIEALTTVIQIVFFKITGKRFFRMAPIHHAFELEGWSEVTIVNSFYIVTAIMCLLGFLSLL</sequence>
<feature type="transmembrane region" description="Helical" evidence="7">
    <location>
        <begin position="248"/>
        <end position="271"/>
    </location>
</feature>
<dbReference type="AlphaFoldDB" id="A0A1M5V5A4"/>
<keyword evidence="5 7" id="KW-1133">Transmembrane helix</keyword>
<dbReference type="OrthoDB" id="9805475at2"/>
<comment type="similarity">
    <text evidence="2 7">Belongs to the glycosyltransferase 4 family. MraY subfamily.</text>
</comment>
<dbReference type="CDD" id="cd06852">
    <property type="entry name" value="GT_MraY"/>
    <property type="match status" value="1"/>
</dbReference>
<evidence type="ECO:0000256" key="9">
    <source>
        <dbReference type="PIRSR" id="PIRSR600715-1"/>
    </source>
</evidence>
<protein>
    <recommendedName>
        <fullName evidence="7 8">Phospho-N-acetylmuramoyl-pentapeptide-transferase</fullName>
        <ecNumber evidence="7 8">2.7.8.13</ecNumber>
    </recommendedName>
    <alternativeName>
        <fullName evidence="7">UDP-MurNAc-pentapeptide phosphotransferase</fullName>
    </alternativeName>
</protein>
<dbReference type="PROSITE" id="PS01348">
    <property type="entry name" value="MRAY_2"/>
    <property type="match status" value="1"/>
</dbReference>
<feature type="binding site" evidence="9">
    <location>
        <position position="167"/>
    </location>
    <ligand>
        <name>Mg(2+)</name>
        <dbReference type="ChEBI" id="CHEBI:18420"/>
    </ligand>
</feature>
<comment type="catalytic activity">
    <reaction evidence="7">
        <text>UDP-N-acetyl-alpha-D-muramoyl-L-alanyl-gamma-D-glutamyl-meso-2,6-diaminopimeloyl-D-alanyl-D-alanine + di-trans,octa-cis-undecaprenyl phosphate = di-trans,octa-cis-undecaprenyl diphospho-N-acetyl-alpha-D-muramoyl-L-alanyl-D-glutamyl-meso-2,6-diaminopimeloyl-D-alanyl-D-alanine + UMP</text>
        <dbReference type="Rhea" id="RHEA:28386"/>
        <dbReference type="ChEBI" id="CHEBI:57865"/>
        <dbReference type="ChEBI" id="CHEBI:60392"/>
        <dbReference type="ChEBI" id="CHEBI:61386"/>
        <dbReference type="ChEBI" id="CHEBI:61387"/>
        <dbReference type="EC" id="2.7.8.13"/>
    </reaction>
</comment>
<accession>A0A1M5V5A4</accession>
<comment type="function">
    <text evidence="7">Catalyzes the initial step of the lipid cycle reactions in the biosynthesis of the cell wall peptidoglycan: transfers peptidoglycan precursor phospho-MurNAc-pentapeptide from UDP-MurNAc-pentapeptide onto the lipid carrier undecaprenyl phosphate, yielding undecaprenyl-pyrophosphoryl-MurNAc-pentapeptide, known as lipid I.</text>
</comment>
<comment type="pathway">
    <text evidence="7">Cell wall biogenesis; peptidoglycan biosynthesis.</text>
</comment>
<comment type="cofactor">
    <cofactor evidence="7 9">
        <name>Mg(2+)</name>
        <dbReference type="ChEBI" id="CHEBI:18420"/>
    </cofactor>
</comment>